<evidence type="ECO:0000259" key="2">
    <source>
        <dbReference type="Pfam" id="PF19701"/>
    </source>
</evidence>
<keyword evidence="1" id="KW-0812">Transmembrane</keyword>
<dbReference type="InterPro" id="IPR045679">
    <property type="entry name" value="DUF6199"/>
</dbReference>
<gene>
    <name evidence="3" type="ORF">GCM10009807_01880</name>
</gene>
<reference evidence="3 4" key="1">
    <citation type="journal article" date="2019" name="Int. J. Syst. Evol. Microbiol.">
        <title>The Global Catalogue of Microorganisms (GCM) 10K type strain sequencing project: providing services to taxonomists for standard genome sequencing and annotation.</title>
        <authorList>
            <consortium name="The Broad Institute Genomics Platform"/>
            <consortium name="The Broad Institute Genome Sequencing Center for Infectious Disease"/>
            <person name="Wu L."/>
            <person name="Ma J."/>
        </authorList>
    </citation>
    <scope>NUCLEOTIDE SEQUENCE [LARGE SCALE GENOMIC DNA]</scope>
    <source>
        <strain evidence="3 4">JCM 15575</strain>
    </source>
</reference>
<dbReference type="EMBL" id="BAAAPK010000001">
    <property type="protein sequence ID" value="GAA1661778.1"/>
    <property type="molecule type" value="Genomic_DNA"/>
</dbReference>
<keyword evidence="1" id="KW-0472">Membrane</keyword>
<comment type="caution">
    <text evidence="3">The sequence shown here is derived from an EMBL/GenBank/DDBJ whole genome shotgun (WGS) entry which is preliminary data.</text>
</comment>
<proteinExistence type="predicted"/>
<keyword evidence="1" id="KW-1133">Transmembrane helix</keyword>
<evidence type="ECO:0000256" key="1">
    <source>
        <dbReference type="SAM" id="Phobius"/>
    </source>
</evidence>
<evidence type="ECO:0000313" key="3">
    <source>
        <dbReference type="EMBL" id="GAA1661778.1"/>
    </source>
</evidence>
<feature type="transmembrane region" description="Helical" evidence="1">
    <location>
        <begin position="45"/>
        <end position="74"/>
    </location>
</feature>
<protein>
    <recommendedName>
        <fullName evidence="2">DUF6199 domain-containing protein</fullName>
    </recommendedName>
</protein>
<name>A0ABN2FXY4_9MICO</name>
<feature type="domain" description="DUF6199" evidence="2">
    <location>
        <begin position="6"/>
        <end position="68"/>
    </location>
</feature>
<accession>A0ABN2FXY4</accession>
<evidence type="ECO:0000313" key="4">
    <source>
        <dbReference type="Proteomes" id="UP001500596"/>
    </source>
</evidence>
<keyword evidence="4" id="KW-1185">Reference proteome</keyword>
<dbReference type="Proteomes" id="UP001500596">
    <property type="component" value="Unassembled WGS sequence"/>
</dbReference>
<organism evidence="3 4">
    <name type="scientific">Microbacterium lacus</name>
    <dbReference type="NCBI Taxonomy" id="415217"/>
    <lineage>
        <taxon>Bacteria</taxon>
        <taxon>Bacillati</taxon>
        <taxon>Actinomycetota</taxon>
        <taxon>Actinomycetes</taxon>
        <taxon>Micrococcales</taxon>
        <taxon>Microbacteriaceae</taxon>
        <taxon>Microbacterium</taxon>
    </lineage>
</organism>
<sequence length="75" mass="8354">MLLWSLFAIGMGIVFVKKASSIGDMMWTRNESLTRHSRLLAMPRSYYLWLCRIGGAIFVLIGLVIALLTVLGIAP</sequence>
<dbReference type="Pfam" id="PF19701">
    <property type="entry name" value="DUF6199"/>
    <property type="match status" value="1"/>
</dbReference>